<gene>
    <name evidence="2" type="ORF">WJX75_002993</name>
</gene>
<dbReference type="Proteomes" id="UP001491310">
    <property type="component" value="Unassembled WGS sequence"/>
</dbReference>
<evidence type="ECO:0000256" key="1">
    <source>
        <dbReference type="SAM" id="MobiDB-lite"/>
    </source>
</evidence>
<feature type="region of interest" description="Disordered" evidence="1">
    <location>
        <begin position="1"/>
        <end position="20"/>
    </location>
</feature>
<accession>A0ABR2YB50</accession>
<organism evidence="2 3">
    <name type="scientific">Coccomyxa subellipsoidea</name>
    <dbReference type="NCBI Taxonomy" id="248742"/>
    <lineage>
        <taxon>Eukaryota</taxon>
        <taxon>Viridiplantae</taxon>
        <taxon>Chlorophyta</taxon>
        <taxon>core chlorophytes</taxon>
        <taxon>Trebouxiophyceae</taxon>
        <taxon>Trebouxiophyceae incertae sedis</taxon>
        <taxon>Coccomyxaceae</taxon>
        <taxon>Coccomyxa</taxon>
    </lineage>
</organism>
<evidence type="ECO:0000313" key="2">
    <source>
        <dbReference type="EMBL" id="KAK9901260.1"/>
    </source>
</evidence>
<name>A0ABR2YB50_9CHLO</name>
<reference evidence="2 3" key="1">
    <citation type="journal article" date="2024" name="Nat. Commun.">
        <title>Phylogenomics reveals the evolutionary origins of lichenization in chlorophyte algae.</title>
        <authorList>
            <person name="Puginier C."/>
            <person name="Libourel C."/>
            <person name="Otte J."/>
            <person name="Skaloud P."/>
            <person name="Haon M."/>
            <person name="Grisel S."/>
            <person name="Petersen M."/>
            <person name="Berrin J.G."/>
            <person name="Delaux P.M."/>
            <person name="Dal Grande F."/>
            <person name="Keller J."/>
        </authorList>
    </citation>
    <scope>NUCLEOTIDE SEQUENCE [LARGE SCALE GENOMIC DNA]</scope>
    <source>
        <strain evidence="2 3">SAG 216-7</strain>
    </source>
</reference>
<dbReference type="EMBL" id="JALJOT010000018">
    <property type="protein sequence ID" value="KAK9901260.1"/>
    <property type="molecule type" value="Genomic_DNA"/>
</dbReference>
<comment type="caution">
    <text evidence="2">The sequence shown here is derived from an EMBL/GenBank/DDBJ whole genome shotgun (WGS) entry which is preliminary data.</text>
</comment>
<protein>
    <recommendedName>
        <fullName evidence="4">Glycosyltransferase 2-like domain-containing protein</fullName>
    </recommendedName>
</protein>
<evidence type="ECO:0008006" key="4">
    <source>
        <dbReference type="Google" id="ProtNLM"/>
    </source>
</evidence>
<evidence type="ECO:0000313" key="3">
    <source>
        <dbReference type="Proteomes" id="UP001491310"/>
    </source>
</evidence>
<feature type="compositionally biased region" description="Basic residues" evidence="1">
    <location>
        <begin position="9"/>
        <end position="20"/>
    </location>
</feature>
<keyword evidence="3" id="KW-1185">Reference proteome</keyword>
<proteinExistence type="predicted"/>
<sequence length="335" mass="38521">MQRNLMNSAHRRGEKGRKAVGKPRPRYALFVIYSWNYEVLLTSVEGYRAAGFGDSLIIIDNSPDRRIVGDDRIKGMVGEVIATRARLTFSQSQNYIADIAIEREYEYYFWGHSDVVVFPQNTTTSFADVAVTCAEAAMSAKPNWGIMYFMYDWFSAIRTDLVRQVQYDTFITVYMSDCDFYPRVRAAGFETIEYQHACPNTEVKVYDLHSPVKVPWDNFAEAKQVLDAHERDNSSRFNWKLDQMGIDEKLGWDLWEHSSYLYFRAKWGELQDPAQICKIEVASALTNAMSLPQQPFGSVQHLQKSNWLDSSSSKRYGVSTLRGVEMRDPLPFPGP</sequence>